<feature type="region of interest" description="Disordered" evidence="2">
    <location>
        <begin position="426"/>
        <end position="447"/>
    </location>
</feature>
<organism evidence="5 6">
    <name type="scientific">Oryzomonas rubra</name>
    <dbReference type="NCBI Taxonomy" id="2509454"/>
    <lineage>
        <taxon>Bacteria</taxon>
        <taxon>Pseudomonadati</taxon>
        <taxon>Thermodesulfobacteriota</taxon>
        <taxon>Desulfuromonadia</taxon>
        <taxon>Geobacterales</taxon>
        <taxon>Geobacteraceae</taxon>
        <taxon>Oryzomonas</taxon>
    </lineage>
</organism>
<dbReference type="PANTHER" id="PTHR43855:SF1">
    <property type="entry name" value="THIOSULFATE SULFURTRANSFERASE"/>
    <property type="match status" value="1"/>
</dbReference>
<proteinExistence type="predicted"/>
<dbReference type="InterPro" id="IPR036873">
    <property type="entry name" value="Rhodanese-like_dom_sf"/>
</dbReference>
<feature type="compositionally biased region" description="Low complexity" evidence="2">
    <location>
        <begin position="426"/>
        <end position="437"/>
    </location>
</feature>
<gene>
    <name evidence="5" type="ORF">ET418_16555</name>
</gene>
<dbReference type="RefSeq" id="WP_149309493.1">
    <property type="nucleotide sequence ID" value="NZ_SRSD01000011.1"/>
</dbReference>
<dbReference type="Gene3D" id="3.40.250.10">
    <property type="entry name" value="Rhodanese-like domain"/>
    <property type="match status" value="2"/>
</dbReference>
<comment type="caution">
    <text evidence="5">The sequence shown here is derived from an EMBL/GenBank/DDBJ whole genome shotgun (WGS) entry which is preliminary data.</text>
</comment>
<dbReference type="OrthoDB" id="9814272at2"/>
<keyword evidence="3" id="KW-0732">Signal</keyword>
<feature type="signal peptide" evidence="3">
    <location>
        <begin position="1"/>
        <end position="23"/>
    </location>
</feature>
<evidence type="ECO:0000256" key="1">
    <source>
        <dbReference type="ARBA" id="ARBA00022737"/>
    </source>
</evidence>
<name>A0A5A9X6P3_9BACT</name>
<keyword evidence="1" id="KW-0677">Repeat</keyword>
<evidence type="ECO:0000256" key="3">
    <source>
        <dbReference type="SAM" id="SignalP"/>
    </source>
</evidence>
<keyword evidence="6" id="KW-1185">Reference proteome</keyword>
<feature type="domain" description="Rhodanese" evidence="4">
    <location>
        <begin position="80"/>
        <end position="197"/>
    </location>
</feature>
<evidence type="ECO:0000313" key="5">
    <source>
        <dbReference type="EMBL" id="KAA0888343.1"/>
    </source>
</evidence>
<dbReference type="NCBIfam" id="NF040901">
    <property type="entry name" value="SeO3_TeO2_ExtH"/>
    <property type="match status" value="1"/>
</dbReference>
<evidence type="ECO:0000313" key="6">
    <source>
        <dbReference type="Proteomes" id="UP000324298"/>
    </source>
</evidence>
<dbReference type="Pfam" id="PF00581">
    <property type="entry name" value="Rhodanese"/>
    <property type="match status" value="1"/>
</dbReference>
<dbReference type="SUPFAM" id="SSF52821">
    <property type="entry name" value="Rhodanese/Cell cycle control phosphatase"/>
    <property type="match status" value="2"/>
</dbReference>
<reference evidence="5 6" key="1">
    <citation type="submission" date="2019-04" db="EMBL/GenBank/DDBJ databases">
        <title>Geobacter ruber sp. nov., ferric-reducing bacteria isolated from paddy soil.</title>
        <authorList>
            <person name="Xu Z."/>
            <person name="Masuda Y."/>
            <person name="Itoh H."/>
            <person name="Senoo K."/>
        </authorList>
    </citation>
    <scope>NUCLEOTIDE SEQUENCE [LARGE SCALE GENOMIC DNA]</scope>
    <source>
        <strain evidence="5 6">Red88</strain>
    </source>
</reference>
<protein>
    <recommendedName>
        <fullName evidence="4">Rhodanese domain-containing protein</fullName>
    </recommendedName>
</protein>
<dbReference type="InterPro" id="IPR051126">
    <property type="entry name" value="Thiosulfate_sulfurtransferase"/>
</dbReference>
<dbReference type="PANTHER" id="PTHR43855">
    <property type="entry name" value="THIOSULFATE SULFURTRANSFERASE"/>
    <property type="match status" value="1"/>
</dbReference>
<dbReference type="EMBL" id="SRSD01000011">
    <property type="protein sequence ID" value="KAA0888343.1"/>
    <property type="molecule type" value="Genomic_DNA"/>
</dbReference>
<accession>A0A5A9X6P3</accession>
<dbReference type="AlphaFoldDB" id="A0A5A9X6P3"/>
<evidence type="ECO:0000256" key="2">
    <source>
        <dbReference type="SAM" id="MobiDB-lite"/>
    </source>
</evidence>
<dbReference type="PROSITE" id="PS50206">
    <property type="entry name" value="RHODANESE_3"/>
    <property type="match status" value="1"/>
</dbReference>
<dbReference type="InterPro" id="IPR001763">
    <property type="entry name" value="Rhodanese-like_dom"/>
</dbReference>
<evidence type="ECO:0000259" key="4">
    <source>
        <dbReference type="PROSITE" id="PS50206"/>
    </source>
</evidence>
<feature type="chain" id="PRO_5023074948" description="Rhodanese domain-containing protein" evidence="3">
    <location>
        <begin position="24"/>
        <end position="447"/>
    </location>
</feature>
<sequence>MSEKMMKKGRVALTALLAAFAVAALTLWGCGDSGTKGYTDVTAQQAASITTTKTANAAIDPATLKQWMDEGKVNSSNAASLDRVVIVTVAPLANYAALHIPGAQLLNSASELSITRMEGVGTNTSEVLTGQLMDALVQRFGITKNTTVVFTVSKGQSLMNATRAYYTFRYWGFPRERLKVLNGGDDAWNDAATANSWSSDYALTATVPTITASTFSVRNFYTGSTSNFNVRYSIGDMLALVDKINSGTLKTDASGVSIIDARGGVSATTGVYIQNSIEDNYASYWTAATGKTGVLNSPSAQIAYLTAEGVTAAKKMNYVYCASGFRASVPFFVLDGMLTWPVTLYDGSWQQWQSYLSTATANKVAAVWQTDALTSGTTISRTFNGSGAALVAGTSITLDAASNAMYTSISDSRANQQLIEDKAYFTSGTSSSTTPSSGSGGGTGSGC</sequence>
<dbReference type="Proteomes" id="UP000324298">
    <property type="component" value="Unassembled WGS sequence"/>
</dbReference>
<feature type="compositionally biased region" description="Gly residues" evidence="2">
    <location>
        <begin position="438"/>
        <end position="447"/>
    </location>
</feature>